<accession>X6LS25</accession>
<name>X6LS25_RETFI</name>
<comment type="caution">
    <text evidence="1">The sequence shown here is derived from an EMBL/GenBank/DDBJ whole genome shotgun (WGS) entry which is preliminary data.</text>
</comment>
<dbReference type="EMBL" id="ASPP01029397">
    <property type="protein sequence ID" value="ETO04419.1"/>
    <property type="molecule type" value="Genomic_DNA"/>
</dbReference>
<dbReference type="AlphaFoldDB" id="X6LS25"/>
<reference evidence="1 2" key="1">
    <citation type="journal article" date="2013" name="Curr. Biol.">
        <title>The Genome of the Foraminiferan Reticulomyxa filosa.</title>
        <authorList>
            <person name="Glockner G."/>
            <person name="Hulsmann N."/>
            <person name="Schleicher M."/>
            <person name="Noegel A.A."/>
            <person name="Eichinger L."/>
            <person name="Gallinger C."/>
            <person name="Pawlowski J."/>
            <person name="Sierra R."/>
            <person name="Euteneuer U."/>
            <person name="Pillet L."/>
            <person name="Moustafa A."/>
            <person name="Platzer M."/>
            <person name="Groth M."/>
            <person name="Szafranski K."/>
            <person name="Schliwa M."/>
        </authorList>
    </citation>
    <scope>NUCLEOTIDE SEQUENCE [LARGE SCALE GENOMIC DNA]</scope>
</reference>
<dbReference type="Proteomes" id="UP000023152">
    <property type="component" value="Unassembled WGS sequence"/>
</dbReference>
<evidence type="ECO:0000313" key="1">
    <source>
        <dbReference type="EMBL" id="ETO04419.1"/>
    </source>
</evidence>
<protein>
    <submittedName>
        <fullName evidence="1">Uncharacterized protein</fullName>
    </submittedName>
</protein>
<keyword evidence="2" id="KW-1185">Reference proteome</keyword>
<evidence type="ECO:0000313" key="2">
    <source>
        <dbReference type="Proteomes" id="UP000023152"/>
    </source>
</evidence>
<organism evidence="1 2">
    <name type="scientific">Reticulomyxa filosa</name>
    <dbReference type="NCBI Taxonomy" id="46433"/>
    <lineage>
        <taxon>Eukaryota</taxon>
        <taxon>Sar</taxon>
        <taxon>Rhizaria</taxon>
        <taxon>Retaria</taxon>
        <taxon>Foraminifera</taxon>
        <taxon>Monothalamids</taxon>
        <taxon>Reticulomyxidae</taxon>
        <taxon>Reticulomyxa</taxon>
    </lineage>
</organism>
<sequence>MTLQRKQRINVQYFKLYYIVQVCNKTIKSHLKICGRKTCKFDDNLFSKELKSSTSVIKFIGLRNKSALSRKVAHTFSGNFRTLFVHFAVNINEKLIQLDYNFNYANNGQIEQKENQDCKRRISTSSQKEHNTQIKTKAMEKIYKIVKTINGCENNLTLPYGSQGEL</sequence>
<proteinExistence type="predicted"/>
<gene>
    <name evidence="1" type="ORF">RFI_32979</name>
</gene>